<reference evidence="1 2" key="1">
    <citation type="submission" date="2016-05" db="EMBL/GenBank/DDBJ databases">
        <title>A degradative enzymes factory behind the ericoid mycorrhizal symbiosis.</title>
        <authorList>
            <consortium name="DOE Joint Genome Institute"/>
            <person name="Martino E."/>
            <person name="Morin E."/>
            <person name="Grelet G."/>
            <person name="Kuo A."/>
            <person name="Kohler A."/>
            <person name="Daghino S."/>
            <person name="Barry K."/>
            <person name="Choi C."/>
            <person name="Cichocki N."/>
            <person name="Clum A."/>
            <person name="Copeland A."/>
            <person name="Hainaut M."/>
            <person name="Haridas S."/>
            <person name="Labutti K."/>
            <person name="Lindquist E."/>
            <person name="Lipzen A."/>
            <person name="Khouja H.-R."/>
            <person name="Murat C."/>
            <person name="Ohm R."/>
            <person name="Olson A."/>
            <person name="Spatafora J."/>
            <person name="Veneault-Fourrey C."/>
            <person name="Henrissat B."/>
            <person name="Grigoriev I."/>
            <person name="Martin F."/>
            <person name="Perotto S."/>
        </authorList>
    </citation>
    <scope>NUCLEOTIDE SEQUENCE [LARGE SCALE GENOMIC DNA]</scope>
    <source>
        <strain evidence="1 2">UAMH 7357</strain>
    </source>
</reference>
<sequence length="63" mass="7217">MVENRVSHVLDNDLTPRSALDIFVKDMACISSSMCSLFVNYEMGSLPIRLDPLVFPFLIRRGW</sequence>
<keyword evidence="2" id="KW-1185">Reference proteome</keyword>
<gene>
    <name evidence="1" type="ORF">NA56DRAFT_482496</name>
</gene>
<proteinExistence type="predicted"/>
<accession>A0A2J6PES3</accession>
<dbReference type="EMBL" id="KZ613548">
    <property type="protein sequence ID" value="PMD12530.1"/>
    <property type="molecule type" value="Genomic_DNA"/>
</dbReference>
<organism evidence="1 2">
    <name type="scientific">Hyaloscypha hepaticicola</name>
    <dbReference type="NCBI Taxonomy" id="2082293"/>
    <lineage>
        <taxon>Eukaryota</taxon>
        <taxon>Fungi</taxon>
        <taxon>Dikarya</taxon>
        <taxon>Ascomycota</taxon>
        <taxon>Pezizomycotina</taxon>
        <taxon>Leotiomycetes</taxon>
        <taxon>Helotiales</taxon>
        <taxon>Hyaloscyphaceae</taxon>
        <taxon>Hyaloscypha</taxon>
    </lineage>
</organism>
<dbReference type="STRING" id="1745343.A0A2J6PES3"/>
<name>A0A2J6PES3_9HELO</name>
<evidence type="ECO:0000313" key="1">
    <source>
        <dbReference type="EMBL" id="PMD12530.1"/>
    </source>
</evidence>
<dbReference type="Proteomes" id="UP000235672">
    <property type="component" value="Unassembled WGS sequence"/>
</dbReference>
<protein>
    <submittedName>
        <fullName evidence="1">Uncharacterized protein</fullName>
    </submittedName>
</protein>
<evidence type="ECO:0000313" key="2">
    <source>
        <dbReference type="Proteomes" id="UP000235672"/>
    </source>
</evidence>
<dbReference type="AlphaFoldDB" id="A0A2J6PES3"/>